<name>A0A8D8N8E0_CULPI</name>
<proteinExistence type="predicted"/>
<dbReference type="AlphaFoldDB" id="A0A8D8N8E0"/>
<evidence type="ECO:0000313" key="2">
    <source>
        <dbReference type="EMBL" id="CAG6555907.1"/>
    </source>
</evidence>
<dbReference type="EMBL" id="HBUE01149801">
    <property type="protein sequence ID" value="CAG6504629.1"/>
    <property type="molecule type" value="Transcribed_RNA"/>
</dbReference>
<feature type="region of interest" description="Disordered" evidence="1">
    <location>
        <begin position="88"/>
        <end position="171"/>
    </location>
</feature>
<protein>
    <submittedName>
        <fullName evidence="2">(northern house mosquito) hypothetical protein</fullName>
    </submittedName>
</protein>
<reference evidence="2" key="1">
    <citation type="submission" date="2021-05" db="EMBL/GenBank/DDBJ databases">
        <authorList>
            <person name="Alioto T."/>
            <person name="Alioto T."/>
            <person name="Gomez Garrido J."/>
        </authorList>
    </citation>
    <scope>NUCLEOTIDE SEQUENCE</scope>
</reference>
<dbReference type="EMBL" id="HBUE01149802">
    <property type="protein sequence ID" value="CAG6504631.1"/>
    <property type="molecule type" value="Transcribed_RNA"/>
</dbReference>
<organism evidence="2">
    <name type="scientific">Culex pipiens</name>
    <name type="common">House mosquito</name>
    <dbReference type="NCBI Taxonomy" id="7175"/>
    <lineage>
        <taxon>Eukaryota</taxon>
        <taxon>Metazoa</taxon>
        <taxon>Ecdysozoa</taxon>
        <taxon>Arthropoda</taxon>
        <taxon>Hexapoda</taxon>
        <taxon>Insecta</taxon>
        <taxon>Pterygota</taxon>
        <taxon>Neoptera</taxon>
        <taxon>Endopterygota</taxon>
        <taxon>Diptera</taxon>
        <taxon>Nematocera</taxon>
        <taxon>Culicoidea</taxon>
        <taxon>Culicidae</taxon>
        <taxon>Culicinae</taxon>
        <taxon>Culicini</taxon>
        <taxon>Culex</taxon>
        <taxon>Culex</taxon>
    </lineage>
</organism>
<accession>A0A8D8N8E0</accession>
<dbReference type="EMBL" id="HBUE01254777">
    <property type="protein sequence ID" value="CAG6555905.1"/>
    <property type="molecule type" value="Transcribed_RNA"/>
</dbReference>
<feature type="compositionally biased region" description="Basic and acidic residues" evidence="1">
    <location>
        <begin position="110"/>
        <end position="141"/>
    </location>
</feature>
<evidence type="ECO:0000256" key="1">
    <source>
        <dbReference type="SAM" id="MobiDB-lite"/>
    </source>
</evidence>
<feature type="compositionally biased region" description="Basic and acidic residues" evidence="1">
    <location>
        <begin position="88"/>
        <end position="98"/>
    </location>
</feature>
<dbReference type="EMBL" id="HBUE01254778">
    <property type="protein sequence ID" value="CAG6555907.1"/>
    <property type="molecule type" value="Transcribed_RNA"/>
</dbReference>
<sequence>MALGIDQWRNETTSRQGRQALRTGAVQRARLLHHRRGTRVFERRAASLPAGVGSVRDGVCTVRPQAEGVCDHHAEAARILHADVWRRNERRRGAEARQRGRFSAESSAEQGREAVDEGGRDCGGTRRGKPRGEEEKGRGAEGDDAAGARYSEASRESELDPGTAAEGAEGH</sequence>